<evidence type="ECO:0000256" key="1">
    <source>
        <dbReference type="ARBA" id="ARBA00004370"/>
    </source>
</evidence>
<comment type="subunit">
    <text evidence="9">Component of the Sec protein translocase complex. Heterotrimer consisting of SecY, SecE and SecG subunits. The heterotrimers can form oligomers, although 1 heterotrimer is thought to be able to translocate proteins. Interacts with the ribosome. Interacts with SecDF, and other proteins may be involved. Interacts with SecA.</text>
</comment>
<dbReference type="PANTHER" id="PTHR33910:SF1">
    <property type="entry name" value="PROTEIN TRANSLOCASE SUBUNIT SECE"/>
    <property type="match status" value="1"/>
</dbReference>
<gene>
    <name evidence="9" type="primary">secE</name>
    <name evidence="10" type="ORF">J2S20_001523</name>
</gene>
<evidence type="ECO:0000256" key="4">
    <source>
        <dbReference type="ARBA" id="ARBA00022692"/>
    </source>
</evidence>
<dbReference type="GO" id="GO:0008320">
    <property type="term" value="F:protein transmembrane transporter activity"/>
    <property type="evidence" value="ECO:0007669"/>
    <property type="project" value="UniProtKB-UniRule"/>
</dbReference>
<dbReference type="PANTHER" id="PTHR33910">
    <property type="entry name" value="PROTEIN TRANSLOCASE SUBUNIT SECE"/>
    <property type="match status" value="1"/>
</dbReference>
<evidence type="ECO:0000256" key="6">
    <source>
        <dbReference type="ARBA" id="ARBA00022989"/>
    </source>
</evidence>
<evidence type="ECO:0000313" key="11">
    <source>
        <dbReference type="Proteomes" id="UP001241537"/>
    </source>
</evidence>
<organism evidence="10 11">
    <name type="scientific">Moryella indoligenes</name>
    <dbReference type="NCBI Taxonomy" id="371674"/>
    <lineage>
        <taxon>Bacteria</taxon>
        <taxon>Bacillati</taxon>
        <taxon>Bacillota</taxon>
        <taxon>Clostridia</taxon>
        <taxon>Lachnospirales</taxon>
        <taxon>Lachnospiraceae</taxon>
        <taxon>Moryella</taxon>
    </lineage>
</organism>
<keyword evidence="3 9" id="KW-1003">Cell membrane</keyword>
<name>A0AAE3VBD2_9FIRM</name>
<keyword evidence="6 9" id="KW-1133">Transmembrane helix</keyword>
<evidence type="ECO:0000313" key="10">
    <source>
        <dbReference type="EMBL" id="MDQ0152825.1"/>
    </source>
</evidence>
<reference evidence="10" key="1">
    <citation type="submission" date="2023-07" db="EMBL/GenBank/DDBJ databases">
        <title>Genomic Encyclopedia of Type Strains, Phase IV (KMG-IV): sequencing the most valuable type-strain genomes for metagenomic binning, comparative biology and taxonomic classification.</title>
        <authorList>
            <person name="Goeker M."/>
        </authorList>
    </citation>
    <scope>NUCLEOTIDE SEQUENCE</scope>
    <source>
        <strain evidence="10">DSM 19659</strain>
    </source>
</reference>
<evidence type="ECO:0000256" key="9">
    <source>
        <dbReference type="HAMAP-Rule" id="MF_00422"/>
    </source>
</evidence>
<comment type="function">
    <text evidence="9">Essential subunit of the Sec protein translocation channel SecYEG. Clamps together the 2 halves of SecY. May contact the channel plug during translocation.</text>
</comment>
<feature type="transmembrane region" description="Helical" evidence="9">
    <location>
        <begin position="37"/>
        <end position="58"/>
    </location>
</feature>
<comment type="similarity">
    <text evidence="9">Belongs to the SecE/SEC61-gamma family.</text>
</comment>
<dbReference type="InterPro" id="IPR005807">
    <property type="entry name" value="SecE_bac"/>
</dbReference>
<proteinExistence type="inferred from homology"/>
<dbReference type="InterPro" id="IPR001901">
    <property type="entry name" value="Translocase_SecE/Sec61-g"/>
</dbReference>
<dbReference type="GO" id="GO:0065002">
    <property type="term" value="P:intracellular protein transmembrane transport"/>
    <property type="evidence" value="ECO:0007669"/>
    <property type="project" value="UniProtKB-UniRule"/>
</dbReference>
<keyword evidence="5 9" id="KW-0653">Protein transport</keyword>
<evidence type="ECO:0000256" key="8">
    <source>
        <dbReference type="ARBA" id="ARBA00023136"/>
    </source>
</evidence>
<evidence type="ECO:0000256" key="7">
    <source>
        <dbReference type="ARBA" id="ARBA00023010"/>
    </source>
</evidence>
<keyword evidence="11" id="KW-1185">Reference proteome</keyword>
<evidence type="ECO:0000256" key="3">
    <source>
        <dbReference type="ARBA" id="ARBA00022475"/>
    </source>
</evidence>
<dbReference type="Pfam" id="PF00584">
    <property type="entry name" value="SecE"/>
    <property type="match status" value="1"/>
</dbReference>
<dbReference type="NCBIfam" id="TIGR00964">
    <property type="entry name" value="secE_bact"/>
    <property type="match status" value="1"/>
</dbReference>
<dbReference type="InterPro" id="IPR038379">
    <property type="entry name" value="SecE_sf"/>
</dbReference>
<dbReference type="EMBL" id="JAUSTO010000008">
    <property type="protein sequence ID" value="MDQ0152825.1"/>
    <property type="molecule type" value="Genomic_DNA"/>
</dbReference>
<sequence>MAESDKTNSKIQEFYKGLKAEFRKIVWPTQETLTKQTISVVSVSVFLGLVIALFDWAFQLGLTRLFQ</sequence>
<accession>A0AAE3VBD2</accession>
<comment type="subcellular location">
    <subcellularLocation>
        <location evidence="9">Cell membrane</location>
        <topology evidence="9">Single-pass membrane protein</topology>
    </subcellularLocation>
    <subcellularLocation>
        <location evidence="1">Membrane</location>
    </subcellularLocation>
</comment>
<dbReference type="RefSeq" id="WP_106612123.1">
    <property type="nucleotide sequence ID" value="NZ_JAUSTO010000008.1"/>
</dbReference>
<evidence type="ECO:0000256" key="2">
    <source>
        <dbReference type="ARBA" id="ARBA00022448"/>
    </source>
</evidence>
<dbReference type="Gene3D" id="1.20.5.1030">
    <property type="entry name" value="Preprotein translocase secy subunit"/>
    <property type="match status" value="1"/>
</dbReference>
<dbReference type="HAMAP" id="MF_00422">
    <property type="entry name" value="SecE"/>
    <property type="match status" value="1"/>
</dbReference>
<keyword evidence="2 9" id="KW-0813">Transport</keyword>
<dbReference type="GO" id="GO:0043952">
    <property type="term" value="P:protein transport by the Sec complex"/>
    <property type="evidence" value="ECO:0007669"/>
    <property type="project" value="UniProtKB-UniRule"/>
</dbReference>
<keyword evidence="7 9" id="KW-0811">Translocation</keyword>
<protein>
    <recommendedName>
        <fullName evidence="9">Protein translocase subunit SecE</fullName>
    </recommendedName>
</protein>
<keyword evidence="4 9" id="KW-0812">Transmembrane</keyword>
<comment type="caution">
    <text evidence="10">The sequence shown here is derived from an EMBL/GenBank/DDBJ whole genome shotgun (WGS) entry which is preliminary data.</text>
</comment>
<dbReference type="GO" id="GO:0009306">
    <property type="term" value="P:protein secretion"/>
    <property type="evidence" value="ECO:0007669"/>
    <property type="project" value="UniProtKB-UniRule"/>
</dbReference>
<dbReference type="GO" id="GO:0005886">
    <property type="term" value="C:plasma membrane"/>
    <property type="evidence" value="ECO:0007669"/>
    <property type="project" value="UniProtKB-SubCell"/>
</dbReference>
<dbReference type="GO" id="GO:0006605">
    <property type="term" value="P:protein targeting"/>
    <property type="evidence" value="ECO:0007669"/>
    <property type="project" value="UniProtKB-UniRule"/>
</dbReference>
<keyword evidence="8 9" id="KW-0472">Membrane</keyword>
<evidence type="ECO:0000256" key="5">
    <source>
        <dbReference type="ARBA" id="ARBA00022927"/>
    </source>
</evidence>
<dbReference type="AlphaFoldDB" id="A0AAE3VBD2"/>
<dbReference type="Proteomes" id="UP001241537">
    <property type="component" value="Unassembled WGS sequence"/>
</dbReference>